<dbReference type="InterPro" id="IPR003142">
    <property type="entry name" value="BPL_C"/>
</dbReference>
<gene>
    <name evidence="5" type="primary">birA</name>
    <name evidence="7" type="ORF">SAMN05444126_10138</name>
</gene>
<keyword evidence="3 5" id="KW-0067">ATP-binding</keyword>
<comment type="catalytic activity">
    <reaction evidence="5">
        <text>biotin + L-lysyl-[protein] + ATP = N(6)-biotinyl-L-lysyl-[protein] + AMP + diphosphate + H(+)</text>
        <dbReference type="Rhea" id="RHEA:11756"/>
        <dbReference type="Rhea" id="RHEA-COMP:9752"/>
        <dbReference type="Rhea" id="RHEA-COMP:10505"/>
        <dbReference type="ChEBI" id="CHEBI:15378"/>
        <dbReference type="ChEBI" id="CHEBI:29969"/>
        <dbReference type="ChEBI" id="CHEBI:30616"/>
        <dbReference type="ChEBI" id="CHEBI:33019"/>
        <dbReference type="ChEBI" id="CHEBI:57586"/>
        <dbReference type="ChEBI" id="CHEBI:83144"/>
        <dbReference type="ChEBI" id="CHEBI:456215"/>
        <dbReference type="EC" id="6.3.4.15"/>
    </reaction>
</comment>
<dbReference type="InterPro" id="IPR004408">
    <property type="entry name" value="Biotin_CoA_COase_ligase"/>
</dbReference>
<evidence type="ECO:0000256" key="4">
    <source>
        <dbReference type="ARBA" id="ARBA00023267"/>
    </source>
</evidence>
<dbReference type="PANTHER" id="PTHR12835:SF5">
    <property type="entry name" value="BIOTIN--PROTEIN LIGASE"/>
    <property type="match status" value="1"/>
</dbReference>
<feature type="binding site" evidence="5">
    <location>
        <position position="185"/>
    </location>
    <ligand>
        <name>biotin</name>
        <dbReference type="ChEBI" id="CHEBI:57586"/>
    </ligand>
</feature>
<comment type="similarity">
    <text evidence="5">Belongs to the biotin--protein ligase family.</text>
</comment>
<dbReference type="STRING" id="1464123.SAMN05444126_10138"/>
<dbReference type="Proteomes" id="UP000199318">
    <property type="component" value="Unassembled WGS sequence"/>
</dbReference>
<dbReference type="HAMAP" id="MF_00978">
    <property type="entry name" value="Bifunct_BirA"/>
    <property type="match status" value="1"/>
</dbReference>
<evidence type="ECO:0000313" key="7">
    <source>
        <dbReference type="EMBL" id="SER41520.1"/>
    </source>
</evidence>
<evidence type="ECO:0000259" key="6">
    <source>
        <dbReference type="PROSITE" id="PS51733"/>
    </source>
</evidence>
<evidence type="ECO:0000313" key="8">
    <source>
        <dbReference type="Proteomes" id="UP000199318"/>
    </source>
</evidence>
<reference evidence="8" key="1">
    <citation type="submission" date="2016-10" db="EMBL/GenBank/DDBJ databases">
        <authorList>
            <person name="de Groot N.N."/>
        </authorList>
    </citation>
    <scope>NUCLEOTIDE SEQUENCE [LARGE SCALE GENOMIC DNA]</scope>
    <source>
        <strain evidence="8">10nlg</strain>
    </source>
</reference>
<sequence>MRTSILQLLRENQNEFLSGEWLSSQLGCSRTAVWKHIQTLLDRGYEIEAVRNKGYRLKVFSDAFIEDAVIGQIRAVWPDAAVEFYSSASSTQTLAHRLLETNTAERGIVIADEQTNGKGRLGRSFSSQKGEGIWVSIVMRPNIPVHQMPQLTLVTATAVCKAVREQTGIELTIKWPNDLLLNGKKCCGILTEVQSDPDQVKSMIVGIGLNVNNNDFPEWLFDKATSLSMETGERFDRLQLLAALIYSMETMFSLYEEKGFSVIKPIWEASAESPGANIRARTRERVYEGINRGIDDDGVLLIEKENGEIERLLSADIEKIPDKS</sequence>
<keyword evidence="2 5" id="KW-0547">Nucleotide-binding</keyword>
<dbReference type="CDD" id="cd16442">
    <property type="entry name" value="BPL"/>
    <property type="match status" value="1"/>
</dbReference>
<dbReference type="NCBIfam" id="TIGR00121">
    <property type="entry name" value="birA_ligase"/>
    <property type="match status" value="1"/>
</dbReference>
<feature type="DNA-binding region" description="H-T-H motif" evidence="5">
    <location>
        <begin position="19"/>
        <end position="38"/>
    </location>
</feature>
<comment type="caution">
    <text evidence="5">Lacks conserved residue(s) required for the propagation of feature annotation.</text>
</comment>
<dbReference type="Pfam" id="PF02237">
    <property type="entry name" value="BPL_C"/>
    <property type="match status" value="1"/>
</dbReference>
<name>A0A1H9P008_9BACI</name>
<dbReference type="GO" id="GO:0003677">
    <property type="term" value="F:DNA binding"/>
    <property type="evidence" value="ECO:0007669"/>
    <property type="project" value="UniProtKB-UniRule"/>
</dbReference>
<feature type="domain" description="BPL/LPL catalytic" evidence="6">
    <location>
        <begin position="67"/>
        <end position="256"/>
    </location>
</feature>
<keyword evidence="8" id="KW-1185">Reference proteome</keyword>
<dbReference type="GO" id="GO:0005737">
    <property type="term" value="C:cytoplasm"/>
    <property type="evidence" value="ECO:0007669"/>
    <property type="project" value="TreeGrafter"/>
</dbReference>
<dbReference type="InterPro" id="IPR008988">
    <property type="entry name" value="Transcriptional_repressor_C"/>
</dbReference>
<dbReference type="GO" id="GO:0009249">
    <property type="term" value="P:protein lipoylation"/>
    <property type="evidence" value="ECO:0007669"/>
    <property type="project" value="UniProtKB-ARBA"/>
</dbReference>
<dbReference type="EC" id="6.3.4.15" evidence="5"/>
<dbReference type="GO" id="GO:0006355">
    <property type="term" value="P:regulation of DNA-templated transcription"/>
    <property type="evidence" value="ECO:0007669"/>
    <property type="project" value="UniProtKB-UniRule"/>
</dbReference>
<feature type="binding site" evidence="5">
    <location>
        <position position="114"/>
    </location>
    <ligand>
        <name>biotin</name>
        <dbReference type="ChEBI" id="CHEBI:57586"/>
    </ligand>
</feature>
<dbReference type="SUPFAM" id="SSF50037">
    <property type="entry name" value="C-terminal domain of transcriptional repressors"/>
    <property type="match status" value="1"/>
</dbReference>
<keyword evidence="4 5" id="KW-0092">Biotin</keyword>
<dbReference type="OrthoDB" id="9807064at2"/>
<evidence type="ECO:0000256" key="3">
    <source>
        <dbReference type="ARBA" id="ARBA00022840"/>
    </source>
</evidence>
<accession>A0A1H9P008</accession>
<dbReference type="Gene3D" id="1.10.10.10">
    <property type="entry name" value="Winged helix-like DNA-binding domain superfamily/Winged helix DNA-binding domain"/>
    <property type="match status" value="1"/>
</dbReference>
<keyword evidence="5" id="KW-0238">DNA-binding</keyword>
<protein>
    <recommendedName>
        <fullName evidence="5">Bifunctional ligase/repressor BirA</fullName>
    </recommendedName>
    <alternativeName>
        <fullName evidence="5">Biotin--[acetyl-CoA-carboxylase] ligase</fullName>
        <ecNumber evidence="5">6.3.4.15</ecNumber>
    </alternativeName>
    <alternativeName>
        <fullName evidence="5">Biotin--protein ligase</fullName>
    </alternativeName>
    <alternativeName>
        <fullName evidence="5">Biotin-[acetyl-CoA carboxylase] synthetase</fullName>
    </alternativeName>
</protein>
<dbReference type="InterPro" id="IPR036390">
    <property type="entry name" value="WH_DNA-bd_sf"/>
</dbReference>
<organism evidence="7 8">
    <name type="scientific">Salisediminibacterium halotolerans</name>
    <dbReference type="NCBI Taxonomy" id="517425"/>
    <lineage>
        <taxon>Bacteria</taxon>
        <taxon>Bacillati</taxon>
        <taxon>Bacillota</taxon>
        <taxon>Bacilli</taxon>
        <taxon>Bacillales</taxon>
        <taxon>Bacillaceae</taxon>
        <taxon>Salisediminibacterium</taxon>
    </lineage>
</organism>
<dbReference type="Gene3D" id="2.30.30.100">
    <property type="match status" value="1"/>
</dbReference>
<keyword evidence="5" id="KW-0678">Repressor</keyword>
<keyword evidence="5" id="KW-0804">Transcription</keyword>
<dbReference type="PROSITE" id="PS51733">
    <property type="entry name" value="BPL_LPL_CATALYTIC"/>
    <property type="match status" value="1"/>
</dbReference>
<dbReference type="InterPro" id="IPR030855">
    <property type="entry name" value="Bifunct_BirA"/>
</dbReference>
<dbReference type="SUPFAM" id="SSF46785">
    <property type="entry name" value="Winged helix' DNA-binding domain"/>
    <property type="match status" value="1"/>
</dbReference>
<dbReference type="AlphaFoldDB" id="A0A1H9P008"/>
<dbReference type="Pfam" id="PF08279">
    <property type="entry name" value="HTH_11"/>
    <property type="match status" value="1"/>
</dbReference>
<dbReference type="PANTHER" id="PTHR12835">
    <property type="entry name" value="BIOTIN PROTEIN LIGASE"/>
    <property type="match status" value="1"/>
</dbReference>
<dbReference type="InterPro" id="IPR036388">
    <property type="entry name" value="WH-like_DNA-bd_sf"/>
</dbReference>
<comment type="function">
    <text evidence="5">Acts both as a biotin--[acetyl-CoA-carboxylase] ligase and a repressor.</text>
</comment>
<evidence type="ECO:0000256" key="5">
    <source>
        <dbReference type="HAMAP-Rule" id="MF_00978"/>
    </source>
</evidence>
<dbReference type="GO" id="GO:0016740">
    <property type="term" value="F:transferase activity"/>
    <property type="evidence" value="ECO:0007669"/>
    <property type="project" value="UniProtKB-ARBA"/>
</dbReference>
<dbReference type="InterPro" id="IPR013196">
    <property type="entry name" value="HTH_11"/>
</dbReference>
<evidence type="ECO:0000256" key="1">
    <source>
        <dbReference type="ARBA" id="ARBA00022598"/>
    </source>
</evidence>
<dbReference type="SUPFAM" id="SSF55681">
    <property type="entry name" value="Class II aaRS and biotin synthetases"/>
    <property type="match status" value="1"/>
</dbReference>
<dbReference type="EMBL" id="FOGV01000001">
    <property type="protein sequence ID" value="SER41520.1"/>
    <property type="molecule type" value="Genomic_DNA"/>
</dbReference>
<evidence type="ECO:0000256" key="2">
    <source>
        <dbReference type="ARBA" id="ARBA00022741"/>
    </source>
</evidence>
<dbReference type="GO" id="GO:0004077">
    <property type="term" value="F:biotin--[biotin carboxyl-carrier protein] ligase activity"/>
    <property type="evidence" value="ECO:0007669"/>
    <property type="project" value="UniProtKB-UniRule"/>
</dbReference>
<keyword evidence="1 5" id="KW-0436">Ligase</keyword>
<dbReference type="GO" id="GO:0005524">
    <property type="term" value="F:ATP binding"/>
    <property type="evidence" value="ECO:0007669"/>
    <property type="project" value="UniProtKB-UniRule"/>
</dbReference>
<dbReference type="Gene3D" id="3.30.930.10">
    <property type="entry name" value="Bira Bifunctional Protein, Domain 2"/>
    <property type="match status" value="1"/>
</dbReference>
<proteinExistence type="inferred from homology"/>
<dbReference type="Pfam" id="PF03099">
    <property type="entry name" value="BPL_LplA_LipB"/>
    <property type="match status" value="1"/>
</dbReference>
<dbReference type="RefSeq" id="WP_093071513.1">
    <property type="nucleotide sequence ID" value="NZ_FOGV01000001.1"/>
</dbReference>
<dbReference type="InterPro" id="IPR045864">
    <property type="entry name" value="aa-tRNA-synth_II/BPL/LPL"/>
</dbReference>
<comment type="caution">
    <text evidence="7">The sequence shown here is derived from an EMBL/GenBank/DDBJ whole genome shotgun (WGS) entry which is preliminary data.</text>
</comment>
<keyword evidence="5" id="KW-0805">Transcription regulation</keyword>
<dbReference type="InterPro" id="IPR004143">
    <property type="entry name" value="BPL_LPL_catalytic"/>
</dbReference>